<evidence type="ECO:0000313" key="1">
    <source>
        <dbReference type="EMBL" id="KAJ4453964.1"/>
    </source>
</evidence>
<keyword evidence="2" id="KW-1185">Reference proteome</keyword>
<name>A0ABQ8U9D8_9EUKA</name>
<accession>A0ABQ8U9D8</accession>
<reference evidence="1" key="1">
    <citation type="journal article" date="2022" name="bioRxiv">
        <title>Genomics of Preaxostyla Flagellates Illuminates Evolutionary Transitions and the Path Towards Mitochondrial Loss.</title>
        <authorList>
            <person name="Novak L.V.F."/>
            <person name="Treitli S.C."/>
            <person name="Pyrih J."/>
            <person name="Halakuc P."/>
            <person name="Pipaliya S.V."/>
            <person name="Vacek V."/>
            <person name="Brzon O."/>
            <person name="Soukal P."/>
            <person name="Eme L."/>
            <person name="Dacks J.B."/>
            <person name="Karnkowska A."/>
            <person name="Elias M."/>
            <person name="Hampl V."/>
        </authorList>
    </citation>
    <scope>NUCLEOTIDE SEQUENCE</scope>
    <source>
        <strain evidence="1">RCP-MX</strain>
    </source>
</reference>
<gene>
    <name evidence="1" type="ORF">PAPYR_11433</name>
</gene>
<evidence type="ECO:0000313" key="2">
    <source>
        <dbReference type="Proteomes" id="UP001141327"/>
    </source>
</evidence>
<sequence length="119" mass="13089">MEVCGHPDPARGVPFCTSRQFAGHIAHVMPTLRRSLPGSSDTALLLLRNPRTSFQESPFSESTAVRVPCRLFIPALHTSHRGPPKSDDPFPAPVSAIATQLCSQLYAQHQEDRNGKKEM</sequence>
<organism evidence="1 2">
    <name type="scientific">Paratrimastix pyriformis</name>
    <dbReference type="NCBI Taxonomy" id="342808"/>
    <lineage>
        <taxon>Eukaryota</taxon>
        <taxon>Metamonada</taxon>
        <taxon>Preaxostyla</taxon>
        <taxon>Paratrimastigidae</taxon>
        <taxon>Paratrimastix</taxon>
    </lineage>
</organism>
<dbReference type="EMBL" id="JAPMOS010000198">
    <property type="protein sequence ID" value="KAJ4453964.1"/>
    <property type="molecule type" value="Genomic_DNA"/>
</dbReference>
<proteinExistence type="predicted"/>
<dbReference type="Proteomes" id="UP001141327">
    <property type="component" value="Unassembled WGS sequence"/>
</dbReference>
<protein>
    <submittedName>
        <fullName evidence="1">Uncharacterized protein</fullName>
    </submittedName>
</protein>
<comment type="caution">
    <text evidence="1">The sequence shown here is derived from an EMBL/GenBank/DDBJ whole genome shotgun (WGS) entry which is preliminary data.</text>
</comment>